<evidence type="ECO:0000256" key="3">
    <source>
        <dbReference type="ARBA" id="ARBA00022737"/>
    </source>
</evidence>
<keyword evidence="4 9" id="KW-0863">Zinc-finger</keyword>
<keyword evidence="8" id="KW-0539">Nucleus</keyword>
<dbReference type="GO" id="GO:0009640">
    <property type="term" value="P:photomorphogenesis"/>
    <property type="evidence" value="ECO:0007669"/>
    <property type="project" value="TreeGrafter"/>
</dbReference>
<evidence type="ECO:0000313" key="12">
    <source>
        <dbReference type="Proteomes" id="UP000233551"/>
    </source>
</evidence>
<dbReference type="EMBL" id="PGOL01002702">
    <property type="protein sequence ID" value="PKI45706.1"/>
    <property type="molecule type" value="Genomic_DNA"/>
</dbReference>
<evidence type="ECO:0000256" key="8">
    <source>
        <dbReference type="ARBA" id="ARBA00023242"/>
    </source>
</evidence>
<dbReference type="AlphaFoldDB" id="A0A2I0IQJ9"/>
<accession>A0A2I0IQJ9</accession>
<reference evidence="11 12" key="1">
    <citation type="submission" date="2017-11" db="EMBL/GenBank/DDBJ databases">
        <title>De-novo sequencing of pomegranate (Punica granatum L.) genome.</title>
        <authorList>
            <person name="Akparov Z."/>
            <person name="Amiraslanov A."/>
            <person name="Hajiyeva S."/>
            <person name="Abbasov M."/>
            <person name="Kaur K."/>
            <person name="Hamwieh A."/>
            <person name="Solovyev V."/>
            <person name="Salamov A."/>
            <person name="Braich B."/>
            <person name="Kosarev P."/>
            <person name="Mahmoud A."/>
            <person name="Hajiyev E."/>
            <person name="Babayeva S."/>
            <person name="Izzatullayeva V."/>
            <person name="Mammadov A."/>
            <person name="Mammadov A."/>
            <person name="Sharifova S."/>
            <person name="Ojaghi J."/>
            <person name="Eynullazada K."/>
            <person name="Bayramov B."/>
            <person name="Abdulazimova A."/>
            <person name="Shahmuradov I."/>
        </authorList>
    </citation>
    <scope>NUCLEOTIDE SEQUENCE [LARGE SCALE GENOMIC DNA]</scope>
    <source>
        <strain evidence="12">cv. AG2017</strain>
        <tissue evidence="11">Leaf</tissue>
    </source>
</reference>
<evidence type="ECO:0000256" key="7">
    <source>
        <dbReference type="ARBA" id="ARBA00023163"/>
    </source>
</evidence>
<evidence type="ECO:0000256" key="4">
    <source>
        <dbReference type="ARBA" id="ARBA00022771"/>
    </source>
</evidence>
<dbReference type="PROSITE" id="PS50119">
    <property type="entry name" value="ZF_BBOX"/>
    <property type="match status" value="2"/>
</dbReference>
<keyword evidence="2" id="KW-0479">Metal-binding</keyword>
<evidence type="ECO:0000256" key="1">
    <source>
        <dbReference type="ARBA" id="ARBA00004123"/>
    </source>
</evidence>
<keyword evidence="3" id="KW-0677">Repeat</keyword>
<dbReference type="InterPro" id="IPR000315">
    <property type="entry name" value="Znf_B-box"/>
</dbReference>
<dbReference type="PANTHER" id="PTHR31832:SF52">
    <property type="entry name" value="B-BOX ZINC FINGER PROTEIN 21"/>
    <property type="match status" value="1"/>
</dbReference>
<dbReference type="InterPro" id="IPR049808">
    <property type="entry name" value="CONSTANS-like_Bbox1"/>
</dbReference>
<name>A0A2I0IQJ9_PUNGR</name>
<evidence type="ECO:0000256" key="2">
    <source>
        <dbReference type="ARBA" id="ARBA00022723"/>
    </source>
</evidence>
<dbReference type="SMART" id="SM00336">
    <property type="entry name" value="BBOX"/>
    <property type="match status" value="2"/>
</dbReference>
<evidence type="ECO:0000313" key="11">
    <source>
        <dbReference type="EMBL" id="PKI45706.1"/>
    </source>
</evidence>
<evidence type="ECO:0000259" key="10">
    <source>
        <dbReference type="PROSITE" id="PS50119"/>
    </source>
</evidence>
<evidence type="ECO:0000256" key="9">
    <source>
        <dbReference type="PROSITE-ProRule" id="PRU00024"/>
    </source>
</evidence>
<organism evidence="11 12">
    <name type="scientific">Punica granatum</name>
    <name type="common">Pomegranate</name>
    <dbReference type="NCBI Taxonomy" id="22663"/>
    <lineage>
        <taxon>Eukaryota</taxon>
        <taxon>Viridiplantae</taxon>
        <taxon>Streptophyta</taxon>
        <taxon>Embryophyta</taxon>
        <taxon>Tracheophyta</taxon>
        <taxon>Spermatophyta</taxon>
        <taxon>Magnoliopsida</taxon>
        <taxon>eudicotyledons</taxon>
        <taxon>Gunneridae</taxon>
        <taxon>Pentapetalae</taxon>
        <taxon>rosids</taxon>
        <taxon>malvids</taxon>
        <taxon>Myrtales</taxon>
        <taxon>Lythraceae</taxon>
        <taxon>Punica</taxon>
    </lineage>
</organism>
<dbReference type="GO" id="GO:0008270">
    <property type="term" value="F:zinc ion binding"/>
    <property type="evidence" value="ECO:0007669"/>
    <property type="project" value="UniProtKB-KW"/>
</dbReference>
<evidence type="ECO:0000256" key="5">
    <source>
        <dbReference type="ARBA" id="ARBA00022833"/>
    </source>
</evidence>
<keyword evidence="7" id="KW-0804">Transcription</keyword>
<protein>
    <recommendedName>
        <fullName evidence="10">B box-type domain-containing protein</fullName>
    </recommendedName>
</protein>
<dbReference type="Proteomes" id="UP000233551">
    <property type="component" value="Unassembled WGS sequence"/>
</dbReference>
<dbReference type="CDD" id="cd19821">
    <property type="entry name" value="Bbox1_BBX-like"/>
    <property type="match status" value="2"/>
</dbReference>
<dbReference type="InterPro" id="IPR051979">
    <property type="entry name" value="B-box_zinc_finger"/>
</dbReference>
<feature type="domain" description="B box-type" evidence="10">
    <location>
        <begin position="1"/>
        <end position="47"/>
    </location>
</feature>
<comment type="caution">
    <text evidence="11">The sequence shown here is derived from an EMBL/GenBank/DDBJ whole genome shotgun (WGS) entry which is preliminary data.</text>
</comment>
<dbReference type="GO" id="GO:0006355">
    <property type="term" value="P:regulation of DNA-templated transcription"/>
    <property type="evidence" value="ECO:0007669"/>
    <property type="project" value="TreeGrafter"/>
</dbReference>
<dbReference type="Gene3D" id="3.30.160.60">
    <property type="entry name" value="Classic Zinc Finger"/>
    <property type="match status" value="1"/>
</dbReference>
<proteinExistence type="predicted"/>
<dbReference type="GO" id="GO:0005634">
    <property type="term" value="C:nucleus"/>
    <property type="evidence" value="ECO:0007669"/>
    <property type="project" value="UniProtKB-SubCell"/>
</dbReference>
<evidence type="ECO:0000256" key="6">
    <source>
        <dbReference type="ARBA" id="ARBA00023015"/>
    </source>
</evidence>
<feature type="domain" description="B box-type" evidence="10">
    <location>
        <begin position="59"/>
        <end position="106"/>
    </location>
</feature>
<keyword evidence="5" id="KW-0862">Zinc</keyword>
<dbReference type="Pfam" id="PF00643">
    <property type="entry name" value="zf-B_box"/>
    <property type="match status" value="1"/>
</dbReference>
<dbReference type="PANTHER" id="PTHR31832">
    <property type="entry name" value="B-BOX ZINC FINGER PROTEIN 22"/>
    <property type="match status" value="1"/>
</dbReference>
<sequence length="324" mass="35719">MKIQCDVCSKKAAVVFCAADEAALCSGCDHHVHHANKLAFRHPRLSLLEPPANCSEQAPHAPVCDICQERRAVLFCQQDRAVLCKDCDVPIHTSNDHTQNHSRYLLTRVKLSTSAPPLLFTDHLKPEDMIPKPAPISEAISSPMSSNMDGVNCDHWAGERGGGGGSSLGSGSLLRGVLTMEMLHGAWHFEDMVDSCSESVASFSFTKIGESHRLLFDLNVFSTRWAPMLMILLLLRFNLQNDDGFTLSPDTELENHPMHPPFPESMRMRAPDAPAFELQYPTQLSLPLGTQAVPFKETSPNQKKGDGFTVPLVISPFCQDPTFL</sequence>
<dbReference type="STRING" id="22663.A0A2I0IQJ9"/>
<keyword evidence="12" id="KW-1185">Reference proteome</keyword>
<keyword evidence="6" id="KW-0805">Transcription regulation</keyword>
<gene>
    <name evidence="11" type="ORF">CRG98_034022</name>
</gene>
<comment type="subcellular location">
    <subcellularLocation>
        <location evidence="1">Nucleus</location>
    </subcellularLocation>
</comment>